<gene>
    <name evidence="1" type="ORF">A7L45_11290</name>
</gene>
<evidence type="ECO:0000313" key="1">
    <source>
        <dbReference type="EMBL" id="APC40612.1"/>
    </source>
</evidence>
<dbReference type="KEGG" id="ceu:A7L45_11290"/>
<dbReference type="RefSeq" id="WP_071612902.1">
    <property type="nucleotide sequence ID" value="NZ_CP015756.1"/>
</dbReference>
<protein>
    <recommendedName>
        <fullName evidence="3">DUF4489 domain-containing protein</fullName>
    </recommendedName>
</protein>
<dbReference type="OrthoDB" id="2052577at2"/>
<dbReference type="Pfam" id="PF14879">
    <property type="entry name" value="DUF4489"/>
    <property type="match status" value="1"/>
</dbReference>
<evidence type="ECO:0008006" key="3">
    <source>
        <dbReference type="Google" id="ProtNLM"/>
    </source>
</evidence>
<dbReference type="EMBL" id="CP015756">
    <property type="protein sequence ID" value="APC40612.1"/>
    <property type="molecule type" value="Genomic_DNA"/>
</dbReference>
<sequence length="180" mass="19397">MNSMSKGNWQEEKGCGCKKEKREEEGTKVLLKCKSGTPISLRSTTTTGTPNTIATLTLNTSHFKNPCIKLEFAANINSSTGVGESIILDFQVFRLCRGERVSTPIGPIWTFSRGPSTVVAITTDTFSFLVCDCDCDCDCGIDDCCTYSVVVTSRAAVPSALANITNPILSALVVEQNNHC</sequence>
<keyword evidence="2" id="KW-1185">Reference proteome</keyword>
<accession>A0A1J0GGU1</accession>
<dbReference type="Proteomes" id="UP000182569">
    <property type="component" value="Chromosome"/>
</dbReference>
<organism evidence="1 2">
    <name type="scientific">Clostridium estertheticum subsp. estertheticum</name>
    <dbReference type="NCBI Taxonomy" id="1552"/>
    <lineage>
        <taxon>Bacteria</taxon>
        <taxon>Bacillati</taxon>
        <taxon>Bacillota</taxon>
        <taxon>Clostridia</taxon>
        <taxon>Eubacteriales</taxon>
        <taxon>Clostridiaceae</taxon>
        <taxon>Clostridium</taxon>
    </lineage>
</organism>
<name>A0A1J0GGU1_9CLOT</name>
<evidence type="ECO:0000313" key="2">
    <source>
        <dbReference type="Proteomes" id="UP000182569"/>
    </source>
</evidence>
<reference evidence="2" key="1">
    <citation type="journal article" date="2016" name="Front. Microbiol.">
        <title>Complete Genome Sequence of Clostridium estertheticum DSM 8809, a Microbe Identified in Spoiled Vacuum Packed Beef.</title>
        <authorList>
            <person name="Yu Z."/>
            <person name="Gunn L."/>
            <person name="Brennan E."/>
            <person name="Reid R."/>
            <person name="Wall P.G."/>
            <person name="Gaora O.P."/>
            <person name="Hurley D."/>
            <person name="Bolton D."/>
            <person name="Fanning S."/>
        </authorList>
    </citation>
    <scope>NUCLEOTIDE SEQUENCE [LARGE SCALE GENOMIC DNA]</scope>
    <source>
        <strain evidence="2">DSM 8809</strain>
    </source>
</reference>
<proteinExistence type="predicted"/>
<dbReference type="InterPro" id="IPR027972">
    <property type="entry name" value="DUF4489"/>
</dbReference>
<dbReference type="AlphaFoldDB" id="A0A1J0GGU1"/>